<dbReference type="RefSeq" id="WP_146568748.1">
    <property type="nucleotide sequence ID" value="NZ_SIHJ01000005.1"/>
</dbReference>
<comment type="caution">
    <text evidence="2">The sequence shown here is derived from an EMBL/GenBank/DDBJ whole genome shotgun (WGS) entry which is preliminary data.</text>
</comment>
<sequence length="313" mass="34446" precursor="true">MTRSLAAALVALVLVPALAPGQQQRSPLVAAAPQSQPAVQPQAPPGFQLNTAQQQYLDQVLDVWEKSSDQVKTFSCPFVRYAYDAFSPAATIASTIEEGEVSYQKPDKGSFKIAKIHRWQATPVEPGFKGPPQGKHVHDKDAVGEHWVCDGKSVFQYNTTDKTLVERPIPPEMQGKSIVDTPLPFLFGAEAAKLKARFFMKAFQALDANKQPIPDVIQISAVPKKMADAVEYQMVEIQLDRRTLMPQSMNIIRPDGSRSAYVFYKDKVSINNTLDRLKWTSLFATPSTPLGWKHVVDAPSTQSAAAPQNGATR</sequence>
<keyword evidence="3" id="KW-1185">Reference proteome</keyword>
<evidence type="ECO:0000313" key="2">
    <source>
        <dbReference type="EMBL" id="TWT30395.1"/>
    </source>
</evidence>
<organism evidence="2 3">
    <name type="scientific">Posidoniimonas corsicana</name>
    <dbReference type="NCBI Taxonomy" id="1938618"/>
    <lineage>
        <taxon>Bacteria</taxon>
        <taxon>Pseudomonadati</taxon>
        <taxon>Planctomycetota</taxon>
        <taxon>Planctomycetia</taxon>
        <taxon>Pirellulales</taxon>
        <taxon>Lacipirellulaceae</taxon>
        <taxon>Posidoniimonas</taxon>
    </lineage>
</organism>
<dbReference type="EMBL" id="SIHJ01000005">
    <property type="protein sequence ID" value="TWT30395.1"/>
    <property type="molecule type" value="Genomic_DNA"/>
</dbReference>
<name>A0A5C5UY67_9BACT</name>
<feature type="chain" id="PRO_5022690201" evidence="1">
    <location>
        <begin position="20"/>
        <end position="313"/>
    </location>
</feature>
<evidence type="ECO:0000313" key="3">
    <source>
        <dbReference type="Proteomes" id="UP000316714"/>
    </source>
</evidence>
<protein>
    <submittedName>
        <fullName evidence="2">Uncharacterized protein</fullName>
    </submittedName>
</protein>
<accession>A0A5C5UY67</accession>
<reference evidence="2 3" key="1">
    <citation type="submission" date="2019-02" db="EMBL/GenBank/DDBJ databases">
        <title>Deep-cultivation of Planctomycetes and their phenomic and genomic characterization uncovers novel biology.</title>
        <authorList>
            <person name="Wiegand S."/>
            <person name="Jogler M."/>
            <person name="Boedeker C."/>
            <person name="Pinto D."/>
            <person name="Vollmers J."/>
            <person name="Rivas-Marin E."/>
            <person name="Kohn T."/>
            <person name="Peeters S.H."/>
            <person name="Heuer A."/>
            <person name="Rast P."/>
            <person name="Oberbeckmann S."/>
            <person name="Bunk B."/>
            <person name="Jeske O."/>
            <person name="Meyerdierks A."/>
            <person name="Storesund J.E."/>
            <person name="Kallscheuer N."/>
            <person name="Luecker S."/>
            <person name="Lage O.M."/>
            <person name="Pohl T."/>
            <person name="Merkel B.J."/>
            <person name="Hornburger P."/>
            <person name="Mueller R.-W."/>
            <person name="Bruemmer F."/>
            <person name="Labrenz M."/>
            <person name="Spormann A.M."/>
            <person name="Op Den Camp H."/>
            <person name="Overmann J."/>
            <person name="Amann R."/>
            <person name="Jetten M.S.M."/>
            <person name="Mascher T."/>
            <person name="Medema M.H."/>
            <person name="Devos D.P."/>
            <person name="Kaster A.-K."/>
            <person name="Ovreas L."/>
            <person name="Rohde M."/>
            <person name="Galperin M.Y."/>
            <person name="Jogler C."/>
        </authorList>
    </citation>
    <scope>NUCLEOTIDE SEQUENCE [LARGE SCALE GENOMIC DNA]</scope>
    <source>
        <strain evidence="2 3">KOR34</strain>
    </source>
</reference>
<gene>
    <name evidence="2" type="ORF">KOR34_49540</name>
</gene>
<evidence type="ECO:0000256" key="1">
    <source>
        <dbReference type="SAM" id="SignalP"/>
    </source>
</evidence>
<feature type="signal peptide" evidence="1">
    <location>
        <begin position="1"/>
        <end position="19"/>
    </location>
</feature>
<dbReference type="AlphaFoldDB" id="A0A5C5UY67"/>
<dbReference type="Gene3D" id="2.50.20.10">
    <property type="entry name" value="Lipoprotein localisation LolA/LolB/LppX"/>
    <property type="match status" value="1"/>
</dbReference>
<proteinExistence type="predicted"/>
<keyword evidence="1" id="KW-0732">Signal</keyword>
<dbReference type="Proteomes" id="UP000316714">
    <property type="component" value="Unassembled WGS sequence"/>
</dbReference>
<dbReference type="OrthoDB" id="243478at2"/>